<sequence length="372" mass="41125">MTTIDLNSELAVKRWSRDAYREYVRQSGFKNFMGKNQNSVIHLRSQSKNETGDTINIPLLAKLKGEPKRGSQPIEGNEKGMANYNFRVGIDWVGEGVAVSNSDQFRTVVDLLNSGRSGLVNFMAEITRNDIIDALNSKNGIRDVTGINGYLPASASIRNAWTAANSDRVLFGNTQDNYNPTFSTALANVDTALTKATVQNARMMARTARRIIRPSTVEERNGMSGKGGNIVECYVMFVGAKTFMNLKQDPEVRDDLRYAMDRGNSNPIFRPDDLMIDNIIIREIPEITERCIIRGAGADGKDVEPYYLCGAQAIAYAIGKEATFKTDARDYGHINGVAVRELRGIEKTVFTGPLDESTSQIDHGMLTGYVLA</sequence>
<organism evidence="1 2">
    <name type="scientific">Hohaiivirga grylli</name>
    <dbReference type="NCBI Taxonomy" id="3133970"/>
    <lineage>
        <taxon>Bacteria</taxon>
        <taxon>Pseudomonadati</taxon>
        <taxon>Pseudomonadota</taxon>
        <taxon>Alphaproteobacteria</taxon>
        <taxon>Hyphomicrobiales</taxon>
        <taxon>Methylobacteriaceae</taxon>
        <taxon>Hohaiivirga</taxon>
    </lineage>
</organism>
<reference evidence="1 2" key="1">
    <citation type="submission" date="2024-04" db="EMBL/GenBank/DDBJ databases">
        <title>A novel species isolated from cricket.</title>
        <authorList>
            <person name="Wang H.-C."/>
        </authorList>
    </citation>
    <scope>NUCLEOTIDE SEQUENCE [LARGE SCALE GENOMIC DNA]</scope>
    <source>
        <strain evidence="1 2">WL0021</strain>
    </source>
</reference>
<gene>
    <name evidence="1" type="ORF">WJT86_10095</name>
</gene>
<name>A0ABV0BM56_9HYPH</name>
<dbReference type="Pfam" id="PF13252">
    <property type="entry name" value="Phage_capsid_3"/>
    <property type="match status" value="1"/>
</dbReference>
<dbReference type="RefSeq" id="WP_346337436.1">
    <property type="nucleotide sequence ID" value="NZ_JBBYXI010000003.1"/>
</dbReference>
<comment type="caution">
    <text evidence="1">The sequence shown here is derived from an EMBL/GenBank/DDBJ whole genome shotgun (WGS) entry which is preliminary data.</text>
</comment>
<evidence type="ECO:0000313" key="1">
    <source>
        <dbReference type="EMBL" id="MEN3931406.1"/>
    </source>
</evidence>
<dbReference type="EMBL" id="JBBYXI010000003">
    <property type="protein sequence ID" value="MEN3931406.1"/>
    <property type="molecule type" value="Genomic_DNA"/>
</dbReference>
<proteinExistence type="predicted"/>
<accession>A0ABV0BM56</accession>
<dbReference type="InterPro" id="IPR025267">
    <property type="entry name" value="ORF017-like"/>
</dbReference>
<protein>
    <submittedName>
        <fullName evidence="1">DUF4043 family protein</fullName>
    </submittedName>
</protein>
<keyword evidence="2" id="KW-1185">Reference proteome</keyword>
<dbReference type="Proteomes" id="UP001418637">
    <property type="component" value="Unassembled WGS sequence"/>
</dbReference>
<evidence type="ECO:0000313" key="2">
    <source>
        <dbReference type="Proteomes" id="UP001418637"/>
    </source>
</evidence>